<evidence type="ECO:0000313" key="2">
    <source>
        <dbReference type="EMBL" id="KAF7316011.1"/>
    </source>
</evidence>
<organism evidence="2 3">
    <name type="scientific">Mycena indigotica</name>
    <dbReference type="NCBI Taxonomy" id="2126181"/>
    <lineage>
        <taxon>Eukaryota</taxon>
        <taxon>Fungi</taxon>
        <taxon>Dikarya</taxon>
        <taxon>Basidiomycota</taxon>
        <taxon>Agaricomycotina</taxon>
        <taxon>Agaricomycetes</taxon>
        <taxon>Agaricomycetidae</taxon>
        <taxon>Agaricales</taxon>
        <taxon>Marasmiineae</taxon>
        <taxon>Mycenaceae</taxon>
        <taxon>Mycena</taxon>
    </lineage>
</organism>
<dbReference type="AlphaFoldDB" id="A0A8H6TEQ5"/>
<feature type="transmembrane region" description="Helical" evidence="1">
    <location>
        <begin position="55"/>
        <end position="74"/>
    </location>
</feature>
<gene>
    <name evidence="2" type="ORF">MIND_00118600</name>
</gene>
<keyword evidence="1" id="KW-0812">Transmembrane</keyword>
<keyword evidence="1" id="KW-0472">Membrane</keyword>
<dbReference type="PANTHER" id="PTHR35043:SF8">
    <property type="entry name" value="DUF4220 DOMAIN-CONTAINING PROTEIN"/>
    <property type="match status" value="1"/>
</dbReference>
<protein>
    <submittedName>
        <fullName evidence="2">Uncharacterized protein</fullName>
    </submittedName>
</protein>
<evidence type="ECO:0000256" key="1">
    <source>
        <dbReference type="SAM" id="Phobius"/>
    </source>
</evidence>
<dbReference type="RefSeq" id="XP_037226034.1">
    <property type="nucleotide sequence ID" value="XM_037358124.1"/>
</dbReference>
<name>A0A8H6TEQ5_9AGAR</name>
<dbReference type="OrthoDB" id="3029001at2759"/>
<accession>A0A8H6TEQ5</accession>
<dbReference type="Proteomes" id="UP000636479">
    <property type="component" value="Unassembled WGS sequence"/>
</dbReference>
<keyword evidence="3" id="KW-1185">Reference proteome</keyword>
<reference evidence="2" key="1">
    <citation type="submission" date="2020-05" db="EMBL/GenBank/DDBJ databases">
        <title>Mycena genomes resolve the evolution of fungal bioluminescence.</title>
        <authorList>
            <person name="Tsai I.J."/>
        </authorList>
    </citation>
    <scope>NUCLEOTIDE SEQUENCE</scope>
    <source>
        <strain evidence="2">171206Taipei</strain>
    </source>
</reference>
<dbReference type="EMBL" id="JACAZF010000001">
    <property type="protein sequence ID" value="KAF7316011.1"/>
    <property type="molecule type" value="Genomic_DNA"/>
</dbReference>
<comment type="caution">
    <text evidence="2">The sequence shown here is derived from an EMBL/GenBank/DDBJ whole genome shotgun (WGS) entry which is preliminary data.</text>
</comment>
<dbReference type="GeneID" id="59340640"/>
<evidence type="ECO:0000313" key="3">
    <source>
        <dbReference type="Proteomes" id="UP000636479"/>
    </source>
</evidence>
<sequence length="84" mass="9384">MQPGVAAAIRATSEATLEDKSKGDLFSKGIALCQGLWFILQCIARRVQRLPLTEIEVATLAFATINALTWLLWLRKPLDVQWDT</sequence>
<dbReference type="PANTHER" id="PTHR35043">
    <property type="entry name" value="TRANSCRIPTION FACTOR DOMAIN-CONTAINING PROTEIN"/>
    <property type="match status" value="1"/>
</dbReference>
<keyword evidence="1" id="KW-1133">Transmembrane helix</keyword>
<proteinExistence type="predicted"/>